<evidence type="ECO:0008006" key="12">
    <source>
        <dbReference type="Google" id="ProtNLM"/>
    </source>
</evidence>
<dbReference type="OrthoDB" id="9814637at2"/>
<evidence type="ECO:0000256" key="2">
    <source>
        <dbReference type="ARBA" id="ARBA00007613"/>
    </source>
</evidence>
<dbReference type="Gene3D" id="1.20.1600.10">
    <property type="entry name" value="Outer membrane efflux proteins (OEP)"/>
    <property type="match status" value="1"/>
</dbReference>
<protein>
    <recommendedName>
        <fullName evidence="12">Channel protein TolC</fullName>
    </recommendedName>
</protein>
<evidence type="ECO:0000256" key="7">
    <source>
        <dbReference type="ARBA" id="ARBA00023237"/>
    </source>
</evidence>
<dbReference type="PANTHER" id="PTHR30026">
    <property type="entry name" value="OUTER MEMBRANE PROTEIN TOLC"/>
    <property type="match status" value="1"/>
</dbReference>
<evidence type="ECO:0000256" key="8">
    <source>
        <dbReference type="SAM" id="MobiDB-lite"/>
    </source>
</evidence>
<dbReference type="GO" id="GO:0015562">
    <property type="term" value="F:efflux transmembrane transporter activity"/>
    <property type="evidence" value="ECO:0007669"/>
    <property type="project" value="InterPro"/>
</dbReference>
<evidence type="ECO:0000256" key="3">
    <source>
        <dbReference type="ARBA" id="ARBA00022448"/>
    </source>
</evidence>
<sequence length="530" mass="58825">MQSFRLKHLVAVLATFATAAAVAQPTQSAQPNSQLAKPPVAPAAGAPVSQATNVKGSASLNQVVEQTLLTNPEIQARYNDFRSSLEGQNVAKGGWLPQVNAQGWVGHEWQSNLPGEGSASWNRPGYTLELRQLLFDGFKTNNDVKQAGFEKLSRYYDLLATSDEMAFNATQAYLDVERYRDLELLARQNYSLHDETMKQIRERADSGVGRRVDLEQAGGRLALAQTNLMTESANLNDVTQRFRRVTGLDVPATLAPPPRLDDKLPKDPKNFNDSLRGNPSFLSKQALLQAADAGVQSSKGAFSPKFEFVASTGTDTSQPGPDYKNTRSTNVQLVMSYNLYRGGADSARFRQTSAQSYAARDVRNYTCRNIQQDLAIAWNNVVHLRQALPFLRDHEVATTKVRDAYRQQFQIGQRTLLDLLDTENELFESRRALTNALYDLQVAQYRWLTLSHKLLPTLGLRPANDETPEEKSKLEVSDDVIKLCNSTVPDATRLEPVKVIYNNGTTPPDFVPSGRSPQPSPAQPGFTPKW</sequence>
<gene>
    <name evidence="10" type="ORF">CAL12_11455</name>
</gene>
<keyword evidence="3" id="KW-0813">Transport</keyword>
<dbReference type="KEGG" id="bgv:CAL12_11455"/>
<evidence type="ECO:0000256" key="4">
    <source>
        <dbReference type="ARBA" id="ARBA00022452"/>
    </source>
</evidence>
<dbReference type="NCBIfam" id="TIGR01844">
    <property type="entry name" value="type_I_sec_TolC"/>
    <property type="match status" value="1"/>
</dbReference>
<dbReference type="InterPro" id="IPR010130">
    <property type="entry name" value="T1SS_OMP_TolC"/>
</dbReference>
<comment type="subcellular location">
    <subcellularLocation>
        <location evidence="1">Cell outer membrane</location>
    </subcellularLocation>
</comment>
<dbReference type="GO" id="GO:1990281">
    <property type="term" value="C:efflux pump complex"/>
    <property type="evidence" value="ECO:0007669"/>
    <property type="project" value="TreeGrafter"/>
</dbReference>
<dbReference type="RefSeq" id="WP_086067829.1">
    <property type="nucleotide sequence ID" value="NZ_CP021108.1"/>
</dbReference>
<keyword evidence="9" id="KW-0732">Signal</keyword>
<dbReference type="Proteomes" id="UP000194151">
    <property type="component" value="Chromosome"/>
</dbReference>
<keyword evidence="6" id="KW-0472">Membrane</keyword>
<dbReference type="STRING" id="1416806.CAL12_11455"/>
<dbReference type="PANTHER" id="PTHR30026:SF22">
    <property type="entry name" value="OUTER MEMBRANE EFFLUX PROTEIN"/>
    <property type="match status" value="1"/>
</dbReference>
<evidence type="ECO:0000313" key="11">
    <source>
        <dbReference type="Proteomes" id="UP000194151"/>
    </source>
</evidence>
<keyword evidence="4" id="KW-1134">Transmembrane beta strand</keyword>
<dbReference type="InterPro" id="IPR003423">
    <property type="entry name" value="OMP_efflux"/>
</dbReference>
<evidence type="ECO:0000256" key="1">
    <source>
        <dbReference type="ARBA" id="ARBA00004442"/>
    </source>
</evidence>
<dbReference type="GO" id="GO:0015288">
    <property type="term" value="F:porin activity"/>
    <property type="evidence" value="ECO:0007669"/>
    <property type="project" value="TreeGrafter"/>
</dbReference>
<keyword evidence="7" id="KW-0998">Cell outer membrane</keyword>
<evidence type="ECO:0000256" key="9">
    <source>
        <dbReference type="SAM" id="SignalP"/>
    </source>
</evidence>
<feature type="region of interest" description="Disordered" evidence="8">
    <location>
        <begin position="503"/>
        <end position="530"/>
    </location>
</feature>
<feature type="chain" id="PRO_5012439063" description="Channel protein TolC" evidence="9">
    <location>
        <begin position="24"/>
        <end position="530"/>
    </location>
</feature>
<dbReference type="Pfam" id="PF02321">
    <property type="entry name" value="OEP"/>
    <property type="match status" value="2"/>
</dbReference>
<evidence type="ECO:0000313" key="10">
    <source>
        <dbReference type="EMBL" id="ARP84493.1"/>
    </source>
</evidence>
<dbReference type="AlphaFoldDB" id="A0A1W6YV47"/>
<dbReference type="SUPFAM" id="SSF56954">
    <property type="entry name" value="Outer membrane efflux proteins (OEP)"/>
    <property type="match status" value="1"/>
</dbReference>
<proteinExistence type="inferred from homology"/>
<organism evidence="10 11">
    <name type="scientific">Bordetella genomosp. 8</name>
    <dbReference type="NCBI Taxonomy" id="1416806"/>
    <lineage>
        <taxon>Bacteria</taxon>
        <taxon>Pseudomonadati</taxon>
        <taxon>Pseudomonadota</taxon>
        <taxon>Betaproteobacteria</taxon>
        <taxon>Burkholderiales</taxon>
        <taxon>Alcaligenaceae</taxon>
        <taxon>Bordetella</taxon>
    </lineage>
</organism>
<feature type="signal peptide" evidence="9">
    <location>
        <begin position="1"/>
        <end position="23"/>
    </location>
</feature>
<dbReference type="GO" id="GO:0009279">
    <property type="term" value="C:cell outer membrane"/>
    <property type="evidence" value="ECO:0007669"/>
    <property type="project" value="UniProtKB-SubCell"/>
</dbReference>
<dbReference type="EMBL" id="CP021108">
    <property type="protein sequence ID" value="ARP84493.1"/>
    <property type="molecule type" value="Genomic_DNA"/>
</dbReference>
<keyword evidence="11" id="KW-1185">Reference proteome</keyword>
<name>A0A1W6YV47_9BORD</name>
<accession>A0A1W6YV47</accession>
<evidence type="ECO:0000256" key="6">
    <source>
        <dbReference type="ARBA" id="ARBA00023136"/>
    </source>
</evidence>
<reference evidence="10 11" key="1">
    <citation type="submission" date="2017-05" db="EMBL/GenBank/DDBJ databases">
        <title>Complete and WGS of Bordetella genogroups.</title>
        <authorList>
            <person name="Spilker T."/>
            <person name="LiPuma J."/>
        </authorList>
    </citation>
    <scope>NUCLEOTIDE SEQUENCE [LARGE SCALE GENOMIC DNA]</scope>
    <source>
        <strain evidence="10 11">AU19157</strain>
    </source>
</reference>
<evidence type="ECO:0000256" key="5">
    <source>
        <dbReference type="ARBA" id="ARBA00022692"/>
    </source>
</evidence>
<dbReference type="InterPro" id="IPR051906">
    <property type="entry name" value="TolC-like"/>
</dbReference>
<comment type="similarity">
    <text evidence="2">Belongs to the outer membrane factor (OMF) (TC 1.B.17) family.</text>
</comment>
<keyword evidence="5" id="KW-0812">Transmembrane</keyword>